<sequence>MKIAALQATGLAGEPDLNLAVLREAARQAVAEGADVLVTPELYVPGYAPEQVRGSDGSAQRTEIGVAAAQYGIHIVASTVELTPSGSYISASLFDPTGGEVTRYRKQNLFGSAEESSFERGREDPELFDLNGFRAALGICFDIEFPEFVRKQSVRGATLLLVPTAVPLRVNPDGSPPALDTRILSTTVIPTRAFESQLYIVYANQCGPRFSGTSTIADPYGSRLATAGDDPALIFADISPAVVDDARRDVGYMTFFA</sequence>
<dbReference type="InterPro" id="IPR036526">
    <property type="entry name" value="C-N_Hydrolase_sf"/>
</dbReference>
<evidence type="ECO:0000256" key="1">
    <source>
        <dbReference type="ARBA" id="ARBA00022801"/>
    </source>
</evidence>
<comment type="caution">
    <text evidence="3">The sequence shown here is derived from an EMBL/GenBank/DDBJ whole genome shotgun (WGS) entry which is preliminary data.</text>
</comment>
<dbReference type="InterPro" id="IPR050345">
    <property type="entry name" value="Aliph_Amidase/BUP"/>
</dbReference>
<dbReference type="RefSeq" id="WP_269608025.1">
    <property type="nucleotide sequence ID" value="NZ_JAPWIJ010000012.1"/>
</dbReference>
<evidence type="ECO:0000313" key="3">
    <source>
        <dbReference type="EMBL" id="MCZ4521570.1"/>
    </source>
</evidence>
<dbReference type="EMBL" id="JAPWIJ010000012">
    <property type="protein sequence ID" value="MCZ4521570.1"/>
    <property type="molecule type" value="Genomic_DNA"/>
</dbReference>
<evidence type="ECO:0000259" key="2">
    <source>
        <dbReference type="PROSITE" id="PS50263"/>
    </source>
</evidence>
<dbReference type="Gene3D" id="3.60.110.10">
    <property type="entry name" value="Carbon-nitrogen hydrolase"/>
    <property type="match status" value="1"/>
</dbReference>
<dbReference type="Proteomes" id="UP001081071">
    <property type="component" value="Unassembled WGS sequence"/>
</dbReference>
<dbReference type="InterPro" id="IPR003010">
    <property type="entry name" value="C-N_Hydrolase"/>
</dbReference>
<evidence type="ECO:0000313" key="4">
    <source>
        <dbReference type="Proteomes" id="UP001081071"/>
    </source>
</evidence>
<dbReference type="PROSITE" id="PS50263">
    <property type="entry name" value="CN_HYDROLASE"/>
    <property type="match status" value="1"/>
</dbReference>
<feature type="domain" description="CN hydrolase" evidence="2">
    <location>
        <begin position="1"/>
        <end position="240"/>
    </location>
</feature>
<organism evidence="3 4">
    <name type="scientific">Rhodococcus ruber</name>
    <dbReference type="NCBI Taxonomy" id="1830"/>
    <lineage>
        <taxon>Bacteria</taxon>
        <taxon>Bacillati</taxon>
        <taxon>Actinomycetota</taxon>
        <taxon>Actinomycetes</taxon>
        <taxon>Mycobacteriales</taxon>
        <taxon>Nocardiaceae</taxon>
        <taxon>Rhodococcus</taxon>
    </lineage>
</organism>
<keyword evidence="4" id="KW-1185">Reference proteome</keyword>
<gene>
    <name evidence="3" type="ORF">O4220_23880</name>
</gene>
<accession>A0ABT4MNH7</accession>
<protein>
    <recommendedName>
        <fullName evidence="2">CN hydrolase domain-containing protein</fullName>
    </recommendedName>
</protein>
<proteinExistence type="predicted"/>
<dbReference type="PANTHER" id="PTHR43674:SF2">
    <property type="entry name" value="BETA-UREIDOPROPIONASE"/>
    <property type="match status" value="1"/>
</dbReference>
<keyword evidence="1" id="KW-0378">Hydrolase</keyword>
<dbReference type="Pfam" id="PF00795">
    <property type="entry name" value="CN_hydrolase"/>
    <property type="match status" value="1"/>
</dbReference>
<dbReference type="PANTHER" id="PTHR43674">
    <property type="entry name" value="NITRILASE C965.09-RELATED"/>
    <property type="match status" value="1"/>
</dbReference>
<name>A0ABT4MNH7_9NOCA</name>
<reference evidence="3" key="1">
    <citation type="submission" date="2022-12" db="EMBL/GenBank/DDBJ databases">
        <authorList>
            <person name="Krivoruchko A.V."/>
            <person name="Elkin A."/>
        </authorList>
    </citation>
    <scope>NUCLEOTIDE SEQUENCE</scope>
    <source>
        <strain evidence="3">IEGM 1391</strain>
    </source>
</reference>
<dbReference type="SUPFAM" id="SSF56317">
    <property type="entry name" value="Carbon-nitrogen hydrolase"/>
    <property type="match status" value="1"/>
</dbReference>